<name>A0ABW0ZRI5_9ACTN</name>
<feature type="compositionally biased region" description="Gly residues" evidence="1">
    <location>
        <begin position="290"/>
        <end position="299"/>
    </location>
</feature>
<sequence length="299" mass="30959">MHPWGLSGPEFLWLYTAGLVVGLVVAFGVRVAARRPRLSEPPHRPAPEELGFLAGGPRHAVQVAIARLVDNGLVRVDRRGTLSSMADGGPTGHPLDDAVLAELTRPRKVAAVATKLAGEPVVTEIGESLARRGLLVRPGRAVRTRRLAPIPLYLLFVIGVARWINGTVNDLPTGYLAFLLAPTLVASVYLSSRMTSALKARTVHGDRVVAEVKASGQADPLERVAVSGLSAYPDAEFSRALADGAAVAFIGGAWSYASAGSFDSFVSTGSSGGSTYTHNYASSSGESSSSGGGCGGGSS</sequence>
<proteinExistence type="predicted"/>
<protein>
    <submittedName>
        <fullName evidence="3">TIGR04222 domain-containing membrane protein</fullName>
    </submittedName>
</protein>
<accession>A0ABW0ZRI5</accession>
<keyword evidence="4" id="KW-1185">Reference proteome</keyword>
<dbReference type="EMBL" id="JBHSON010000004">
    <property type="protein sequence ID" value="MFC5744636.1"/>
    <property type="molecule type" value="Genomic_DNA"/>
</dbReference>
<dbReference type="RefSeq" id="WP_378279976.1">
    <property type="nucleotide sequence ID" value="NZ_JBHSON010000004.1"/>
</dbReference>
<feature type="region of interest" description="Disordered" evidence="1">
    <location>
        <begin position="280"/>
        <end position="299"/>
    </location>
</feature>
<feature type="transmembrane region" description="Helical" evidence="2">
    <location>
        <begin position="147"/>
        <end position="165"/>
    </location>
</feature>
<dbReference type="Proteomes" id="UP001596074">
    <property type="component" value="Unassembled WGS sequence"/>
</dbReference>
<feature type="transmembrane region" description="Helical" evidence="2">
    <location>
        <begin position="171"/>
        <end position="191"/>
    </location>
</feature>
<organism evidence="3 4">
    <name type="scientific">Actinomadura rugatobispora</name>
    <dbReference type="NCBI Taxonomy" id="1994"/>
    <lineage>
        <taxon>Bacteria</taxon>
        <taxon>Bacillati</taxon>
        <taxon>Actinomycetota</taxon>
        <taxon>Actinomycetes</taxon>
        <taxon>Streptosporangiales</taxon>
        <taxon>Thermomonosporaceae</taxon>
        <taxon>Actinomadura</taxon>
    </lineage>
</organism>
<dbReference type="NCBIfam" id="TIGR04222">
    <property type="entry name" value="near_uncomplex"/>
    <property type="match status" value="1"/>
</dbReference>
<evidence type="ECO:0000256" key="1">
    <source>
        <dbReference type="SAM" id="MobiDB-lite"/>
    </source>
</evidence>
<evidence type="ECO:0000256" key="2">
    <source>
        <dbReference type="SAM" id="Phobius"/>
    </source>
</evidence>
<evidence type="ECO:0000313" key="3">
    <source>
        <dbReference type="EMBL" id="MFC5744636.1"/>
    </source>
</evidence>
<feature type="transmembrane region" description="Helical" evidence="2">
    <location>
        <begin position="12"/>
        <end position="33"/>
    </location>
</feature>
<evidence type="ECO:0000313" key="4">
    <source>
        <dbReference type="Proteomes" id="UP001596074"/>
    </source>
</evidence>
<comment type="caution">
    <text evidence="3">The sequence shown here is derived from an EMBL/GenBank/DDBJ whole genome shotgun (WGS) entry which is preliminary data.</text>
</comment>
<gene>
    <name evidence="3" type="ORF">ACFPZN_03295</name>
</gene>
<keyword evidence="2" id="KW-0812">Transmembrane</keyword>
<keyword evidence="2" id="KW-0472">Membrane</keyword>
<dbReference type="InterPro" id="IPR026467">
    <property type="entry name" value="Ser/Gly_Cys_C_dom"/>
</dbReference>
<reference evidence="4" key="1">
    <citation type="journal article" date="2019" name="Int. J. Syst. Evol. Microbiol.">
        <title>The Global Catalogue of Microorganisms (GCM) 10K type strain sequencing project: providing services to taxonomists for standard genome sequencing and annotation.</title>
        <authorList>
            <consortium name="The Broad Institute Genomics Platform"/>
            <consortium name="The Broad Institute Genome Sequencing Center for Infectious Disease"/>
            <person name="Wu L."/>
            <person name="Ma J."/>
        </authorList>
    </citation>
    <scope>NUCLEOTIDE SEQUENCE [LARGE SCALE GENOMIC DNA]</scope>
    <source>
        <strain evidence="4">KCTC 42087</strain>
    </source>
</reference>
<keyword evidence="2" id="KW-1133">Transmembrane helix</keyword>